<accession>A0A8S5LPZ8</accession>
<organism evidence="1">
    <name type="scientific">Myoviridae sp. ct0f722</name>
    <dbReference type="NCBI Taxonomy" id="2827599"/>
    <lineage>
        <taxon>Viruses</taxon>
        <taxon>Duplodnaviria</taxon>
        <taxon>Heunggongvirae</taxon>
        <taxon>Uroviricota</taxon>
        <taxon>Caudoviricetes</taxon>
    </lineage>
</organism>
<name>A0A8S5LPZ8_9CAUD</name>
<sequence>MKNAESQGVLFISRTYLSGESLRCVVRTIKM</sequence>
<evidence type="ECO:0000313" key="1">
    <source>
        <dbReference type="EMBL" id="DAD71968.1"/>
    </source>
</evidence>
<protein>
    <submittedName>
        <fullName evidence="1">Uncharacterized protein</fullName>
    </submittedName>
</protein>
<reference evidence="1" key="1">
    <citation type="journal article" date="2021" name="Proc. Natl. Acad. Sci. U.S.A.">
        <title>A Catalog of Tens of Thousands of Viruses from Human Metagenomes Reveals Hidden Associations with Chronic Diseases.</title>
        <authorList>
            <person name="Tisza M.J."/>
            <person name="Buck C.B."/>
        </authorList>
    </citation>
    <scope>NUCLEOTIDE SEQUENCE</scope>
    <source>
        <strain evidence="1">Ct0f722</strain>
    </source>
</reference>
<dbReference type="EMBL" id="BK015890">
    <property type="protein sequence ID" value="DAD71968.1"/>
    <property type="molecule type" value="Genomic_DNA"/>
</dbReference>
<proteinExistence type="predicted"/>